<reference evidence="5 6" key="1">
    <citation type="submission" date="2017-10" db="EMBL/GenBank/DDBJ databases">
        <title>Bacillus sp. nov., a halophilic bacterium isolated from a Keqin Lake.</title>
        <authorList>
            <person name="Wang H."/>
        </authorList>
    </citation>
    <scope>NUCLEOTIDE SEQUENCE [LARGE SCALE GENOMIC DNA]</scope>
    <source>
        <strain evidence="5 6">KCTC 13187</strain>
    </source>
</reference>
<sequence length="370" mass="41608">MYKFNQQEILKKLEVKVERMVDQMGNKSPHVAGSDGVYDDMPHAWWTSGFWPGLLWVLYDMTDNEKLKSAAMNWDEELQKCFSEHPNELYHDVGFQFLLTAVIKHEILESESSLGIGLEASNYLAGRYNPVGKFIRAWNGDKIGWAIIDCMMNLSLLFWASNVTGDPRYKHIAILHADTIMKHGIREDGSVCHILSFDPVTGDFIESIGGQGNAPDSAWSRGSAWAIYGFANTYRHTGDSRYLSAAKRVAHHFIAGLPEDFVPYWDFRLTSTENEPRDTSAAAIAASGLLEIAELVPSNESRLYADAATNILASLTENYGTWDQPDHQGILVEGTGHKPANDNINVSLIYGDYYYIEAIAKLNGWERRIF</sequence>
<dbReference type="Pfam" id="PF07470">
    <property type="entry name" value="Glyco_hydro_88"/>
    <property type="match status" value="1"/>
</dbReference>
<evidence type="ECO:0000313" key="5">
    <source>
        <dbReference type="EMBL" id="RKL67254.1"/>
    </source>
</evidence>
<dbReference type="GO" id="GO:0052757">
    <property type="term" value="F:chondroitin hydrolase activity"/>
    <property type="evidence" value="ECO:0007669"/>
    <property type="project" value="TreeGrafter"/>
</dbReference>
<feature type="binding site" evidence="4">
    <location>
        <position position="92"/>
    </location>
    <ligand>
        <name>substrate</name>
    </ligand>
</feature>
<keyword evidence="1 5" id="KW-0378">Hydrolase</keyword>
<dbReference type="Proteomes" id="UP000281498">
    <property type="component" value="Unassembled WGS sequence"/>
</dbReference>
<dbReference type="SUPFAM" id="SSF48208">
    <property type="entry name" value="Six-hairpin glycosidases"/>
    <property type="match status" value="1"/>
</dbReference>
<comment type="caution">
    <text evidence="5">The sequence shown here is derived from an EMBL/GenBank/DDBJ whole genome shotgun (WGS) entry which is preliminary data.</text>
</comment>
<feature type="binding site" evidence="4">
    <location>
        <position position="149"/>
    </location>
    <ligand>
        <name>substrate</name>
    </ligand>
</feature>
<gene>
    <name evidence="5" type="ORF">CR203_12155</name>
</gene>
<evidence type="ECO:0000256" key="4">
    <source>
        <dbReference type="PIRSR" id="PIRSR610905-2"/>
    </source>
</evidence>
<comment type="similarity">
    <text evidence="2">Belongs to the glycosyl hydrolase 88 family.</text>
</comment>
<dbReference type="Gene3D" id="1.50.10.10">
    <property type="match status" value="1"/>
</dbReference>
<protein>
    <submittedName>
        <fullName evidence="5">Glycosyl hydrolase</fullName>
    </submittedName>
</protein>
<dbReference type="PANTHER" id="PTHR36845:SF1">
    <property type="entry name" value="HYDROLASE, PUTATIVE (AFU_ORTHOLOGUE AFUA_7G05090)-RELATED"/>
    <property type="match status" value="1"/>
</dbReference>
<dbReference type="RefSeq" id="WP_110937259.1">
    <property type="nucleotide sequence ID" value="NZ_KZ614146.1"/>
</dbReference>
<accession>A0A3A9K288</accession>
<keyword evidence="6" id="KW-1185">Reference proteome</keyword>
<feature type="active site" description="Proton donor" evidence="3">
    <location>
        <position position="149"/>
    </location>
</feature>
<evidence type="ECO:0000313" key="6">
    <source>
        <dbReference type="Proteomes" id="UP000281498"/>
    </source>
</evidence>
<dbReference type="OrthoDB" id="428577at2"/>
<dbReference type="InterPro" id="IPR052369">
    <property type="entry name" value="UG_Glycosaminoglycan_Hydrolase"/>
</dbReference>
<evidence type="ECO:0000256" key="2">
    <source>
        <dbReference type="ARBA" id="ARBA00038358"/>
    </source>
</evidence>
<dbReference type="PANTHER" id="PTHR36845">
    <property type="entry name" value="HYDROLASE, PUTATIVE (AFU_ORTHOLOGUE AFUA_7G05090)-RELATED"/>
    <property type="match status" value="1"/>
</dbReference>
<feature type="binding site" evidence="4">
    <location>
        <position position="225"/>
    </location>
    <ligand>
        <name>substrate</name>
    </ligand>
</feature>
<dbReference type="EMBL" id="PDOE01000004">
    <property type="protein sequence ID" value="RKL67254.1"/>
    <property type="molecule type" value="Genomic_DNA"/>
</dbReference>
<dbReference type="GO" id="GO:0000272">
    <property type="term" value="P:polysaccharide catabolic process"/>
    <property type="evidence" value="ECO:0007669"/>
    <property type="project" value="TreeGrafter"/>
</dbReference>
<feature type="binding site" evidence="4">
    <location>
        <position position="221"/>
    </location>
    <ligand>
        <name>substrate</name>
    </ligand>
</feature>
<dbReference type="InterPro" id="IPR010905">
    <property type="entry name" value="Glyco_hydro_88"/>
</dbReference>
<feature type="active site" description="Nucleophile" evidence="3">
    <location>
        <position position="92"/>
    </location>
</feature>
<dbReference type="InterPro" id="IPR012341">
    <property type="entry name" value="6hp_glycosidase-like_sf"/>
</dbReference>
<evidence type="ECO:0000256" key="3">
    <source>
        <dbReference type="PIRSR" id="PIRSR610905-1"/>
    </source>
</evidence>
<name>A0A3A9K288_9BACI</name>
<dbReference type="AlphaFoldDB" id="A0A3A9K288"/>
<organism evidence="5 6">
    <name type="scientific">Salipaludibacillus neizhouensis</name>
    <dbReference type="NCBI Taxonomy" id="885475"/>
    <lineage>
        <taxon>Bacteria</taxon>
        <taxon>Bacillati</taxon>
        <taxon>Bacillota</taxon>
        <taxon>Bacilli</taxon>
        <taxon>Bacillales</taxon>
        <taxon>Bacillaceae</taxon>
    </lineage>
</organism>
<evidence type="ECO:0000256" key="1">
    <source>
        <dbReference type="ARBA" id="ARBA00022801"/>
    </source>
</evidence>
<dbReference type="InterPro" id="IPR008928">
    <property type="entry name" value="6-hairpin_glycosidase_sf"/>
</dbReference>
<proteinExistence type="inferred from homology"/>